<dbReference type="InterPro" id="IPR017072">
    <property type="entry name" value="TF_Spt6"/>
</dbReference>
<dbReference type="EMBL" id="CAJOBJ010189763">
    <property type="protein sequence ID" value="CAF4949301.1"/>
    <property type="molecule type" value="Genomic_DNA"/>
</dbReference>
<dbReference type="PANTHER" id="PTHR10145">
    <property type="entry name" value="TRANSCRIPTION ELONGATION FACTOR SPT6"/>
    <property type="match status" value="1"/>
</dbReference>
<dbReference type="EMBL" id="CAJOBI010192483">
    <property type="protein sequence ID" value="CAF4965879.1"/>
    <property type="molecule type" value="Genomic_DNA"/>
</dbReference>
<evidence type="ECO:0000259" key="2">
    <source>
        <dbReference type="PROSITE" id="PS50883"/>
    </source>
</evidence>
<dbReference type="GO" id="GO:0008023">
    <property type="term" value="C:transcription elongation factor complex"/>
    <property type="evidence" value="ECO:0007669"/>
    <property type="project" value="TreeGrafter"/>
</dbReference>
<organism evidence="5 6">
    <name type="scientific">Rotaria magnacalcarata</name>
    <dbReference type="NCBI Taxonomy" id="392030"/>
    <lineage>
        <taxon>Eukaryota</taxon>
        <taxon>Metazoa</taxon>
        <taxon>Spiralia</taxon>
        <taxon>Gnathifera</taxon>
        <taxon>Rotifera</taxon>
        <taxon>Eurotatoria</taxon>
        <taxon>Bdelloidea</taxon>
        <taxon>Philodinida</taxon>
        <taxon>Philodinidae</taxon>
        <taxon>Rotaria</taxon>
    </lineage>
</organism>
<gene>
    <name evidence="3" type="ORF">BYL167_LOCUS46883</name>
    <name evidence="4" type="ORF">GIL414_LOCUS54232</name>
    <name evidence="5" type="ORF">SMN809_LOCUS54881</name>
</gene>
<evidence type="ECO:0000313" key="6">
    <source>
        <dbReference type="Proteomes" id="UP000676336"/>
    </source>
</evidence>
<dbReference type="EMBL" id="CAJOBH010133498">
    <property type="protein sequence ID" value="CAF4770171.1"/>
    <property type="molecule type" value="Genomic_DNA"/>
</dbReference>
<dbReference type="InterPro" id="IPR012340">
    <property type="entry name" value="NA-bd_OB-fold"/>
</dbReference>
<name>A0A8S3D4F9_9BILA</name>
<dbReference type="GO" id="GO:0034728">
    <property type="term" value="P:nucleosome organization"/>
    <property type="evidence" value="ECO:0007669"/>
    <property type="project" value="TreeGrafter"/>
</dbReference>
<evidence type="ECO:0008006" key="7">
    <source>
        <dbReference type="Google" id="ProtNLM"/>
    </source>
</evidence>
<dbReference type="InterPro" id="IPR003029">
    <property type="entry name" value="S1_domain"/>
</dbReference>
<protein>
    <recommendedName>
        <fullName evidence="7">S1 motif domain-containing protein</fullName>
    </recommendedName>
</protein>
<reference evidence="5" key="1">
    <citation type="submission" date="2021-02" db="EMBL/GenBank/DDBJ databases">
        <authorList>
            <person name="Nowell W R."/>
        </authorList>
    </citation>
    <scope>NUCLEOTIDE SEQUENCE</scope>
</reference>
<evidence type="ECO:0000313" key="5">
    <source>
        <dbReference type="EMBL" id="CAF4965879.1"/>
    </source>
</evidence>
<dbReference type="PROSITE" id="PS50126">
    <property type="entry name" value="S1"/>
    <property type="match status" value="1"/>
</dbReference>
<dbReference type="PANTHER" id="PTHR10145:SF6">
    <property type="entry name" value="TRANSCRIPTION ELONGATION FACTOR SPT6"/>
    <property type="match status" value="1"/>
</dbReference>
<dbReference type="AlphaFoldDB" id="A0A8S3D4F9"/>
<evidence type="ECO:0000313" key="4">
    <source>
        <dbReference type="EMBL" id="CAF4949301.1"/>
    </source>
</evidence>
<dbReference type="GO" id="GO:0031491">
    <property type="term" value="F:nucleosome binding"/>
    <property type="evidence" value="ECO:0007669"/>
    <property type="project" value="TreeGrafter"/>
</dbReference>
<dbReference type="GO" id="GO:0140673">
    <property type="term" value="P:transcription elongation-coupled chromatin remodeling"/>
    <property type="evidence" value="ECO:0007669"/>
    <property type="project" value="InterPro"/>
</dbReference>
<feature type="domain" description="EAL" evidence="2">
    <location>
        <begin position="1"/>
        <end position="60"/>
    </location>
</feature>
<sequence>GVRVRLDNGCSGFIKLRDLSDSPVSNPLDRVKLHQVIYARIVNINIERFSVDLTSKSSDL</sequence>
<dbReference type="Gene3D" id="2.40.50.140">
    <property type="entry name" value="Nucleic acid-binding proteins"/>
    <property type="match status" value="1"/>
</dbReference>
<dbReference type="GO" id="GO:0003676">
    <property type="term" value="F:nucleic acid binding"/>
    <property type="evidence" value="ECO:0007669"/>
    <property type="project" value="InterPro"/>
</dbReference>
<dbReference type="Proteomes" id="UP000681720">
    <property type="component" value="Unassembled WGS sequence"/>
</dbReference>
<evidence type="ECO:0000259" key="1">
    <source>
        <dbReference type="PROSITE" id="PS50126"/>
    </source>
</evidence>
<evidence type="ECO:0000313" key="3">
    <source>
        <dbReference type="EMBL" id="CAF4770171.1"/>
    </source>
</evidence>
<comment type="caution">
    <text evidence="5">The sequence shown here is derived from an EMBL/GenBank/DDBJ whole genome shotgun (WGS) entry which is preliminary data.</text>
</comment>
<dbReference type="InterPro" id="IPR001633">
    <property type="entry name" value="EAL_dom"/>
</dbReference>
<dbReference type="Proteomes" id="UP000676336">
    <property type="component" value="Unassembled WGS sequence"/>
</dbReference>
<accession>A0A8S3D4F9</accession>
<proteinExistence type="predicted"/>
<feature type="domain" description="S1 motif" evidence="1">
    <location>
        <begin position="1"/>
        <end position="56"/>
    </location>
</feature>
<feature type="non-terminal residue" evidence="5">
    <location>
        <position position="60"/>
    </location>
</feature>
<dbReference type="PROSITE" id="PS50883">
    <property type="entry name" value="EAL"/>
    <property type="match status" value="1"/>
</dbReference>
<feature type="non-terminal residue" evidence="5">
    <location>
        <position position="1"/>
    </location>
</feature>
<dbReference type="SUPFAM" id="SSF50249">
    <property type="entry name" value="Nucleic acid-binding proteins"/>
    <property type="match status" value="1"/>
</dbReference>
<dbReference type="CDD" id="cd00164">
    <property type="entry name" value="S1_like"/>
    <property type="match status" value="1"/>
</dbReference>
<dbReference type="GO" id="GO:0042393">
    <property type="term" value="F:histone binding"/>
    <property type="evidence" value="ECO:0007669"/>
    <property type="project" value="TreeGrafter"/>
</dbReference>
<dbReference type="Proteomes" id="UP000681967">
    <property type="component" value="Unassembled WGS sequence"/>
</dbReference>
<dbReference type="Pfam" id="PF00575">
    <property type="entry name" value="S1"/>
    <property type="match status" value="1"/>
</dbReference>